<dbReference type="Proteomes" id="UP000031532">
    <property type="component" value="Unassembled WGS sequence"/>
</dbReference>
<evidence type="ECO:0000256" key="2">
    <source>
        <dbReference type="HAMAP-Rule" id="MF_02101"/>
    </source>
</evidence>
<evidence type="ECO:0000313" key="3">
    <source>
        <dbReference type="EMBL" id="NHC35138.1"/>
    </source>
</evidence>
<comment type="caution">
    <text evidence="3">The sequence shown here is derived from an EMBL/GenBank/DDBJ whole genome shotgun (WGS) entry which is preliminary data.</text>
</comment>
<comment type="catalytic activity">
    <reaction evidence="2">
        <text>1,4-dihydroxy-2-naphthoyl-CoA + H2O = 1,4-dihydroxy-2-naphthoate + CoA + H(+)</text>
        <dbReference type="Rhea" id="RHEA:26309"/>
        <dbReference type="ChEBI" id="CHEBI:11173"/>
        <dbReference type="ChEBI" id="CHEBI:15377"/>
        <dbReference type="ChEBI" id="CHEBI:15378"/>
        <dbReference type="ChEBI" id="CHEBI:57287"/>
        <dbReference type="ChEBI" id="CHEBI:58897"/>
        <dbReference type="EC" id="3.1.2.28"/>
    </reaction>
</comment>
<comment type="similarity">
    <text evidence="2">Belongs to the 4-hydroxybenzoyl-CoA thioesterase family. DHNA-CoA hydrolase subfamily.</text>
</comment>
<evidence type="ECO:0000256" key="1">
    <source>
        <dbReference type="ARBA" id="ARBA00022801"/>
    </source>
</evidence>
<dbReference type="GO" id="GO:0047617">
    <property type="term" value="F:fatty acyl-CoA hydrolase activity"/>
    <property type="evidence" value="ECO:0007669"/>
    <property type="project" value="TreeGrafter"/>
</dbReference>
<dbReference type="InterPro" id="IPR029069">
    <property type="entry name" value="HotDog_dom_sf"/>
</dbReference>
<dbReference type="GO" id="GO:0042372">
    <property type="term" value="P:phylloquinone biosynthetic process"/>
    <property type="evidence" value="ECO:0007669"/>
    <property type="project" value="UniProtKB-UniRule"/>
</dbReference>
<dbReference type="InterPro" id="IPR050563">
    <property type="entry name" value="4-hydroxybenzoyl-CoA_TE"/>
</dbReference>
<dbReference type="OrthoDB" id="9800856at2"/>
<dbReference type="EMBL" id="JTJC03000002">
    <property type="protein sequence ID" value="NHC35138.1"/>
    <property type="molecule type" value="Genomic_DNA"/>
</dbReference>
<evidence type="ECO:0000313" key="4">
    <source>
        <dbReference type="Proteomes" id="UP000031532"/>
    </source>
</evidence>
<comment type="function">
    <text evidence="2">Catalyzes the hydrolysis of 1,4-dihydroxy-2-naphthoyl-CoA (DHNA-CoA) to 1,4-dihydroxy-2-naphthoate (DHNA), a reaction involved in phylloquinone (vitamin K1) biosynthesis.</text>
</comment>
<reference evidence="3 4" key="1">
    <citation type="journal article" date="2015" name="Genome Announc.">
        <title>Draft Genome Sequence of the Terrestrial Cyanobacterium Scytonema millei VB511283, Isolated from Eastern India.</title>
        <authorList>
            <person name="Sen D."/>
            <person name="Chandrababunaidu M.M."/>
            <person name="Singh D."/>
            <person name="Sanghi N."/>
            <person name="Ghorai A."/>
            <person name="Mishra G.P."/>
            <person name="Madduluri M."/>
            <person name="Adhikary S.P."/>
            <person name="Tripathy S."/>
        </authorList>
    </citation>
    <scope>NUCLEOTIDE SEQUENCE [LARGE SCALE GENOMIC DNA]</scope>
    <source>
        <strain evidence="3 4">VB511283</strain>
    </source>
</reference>
<keyword evidence="1 2" id="KW-0378">Hydrolase</keyword>
<dbReference type="InterPro" id="IPR022829">
    <property type="entry name" value="DHNA_CoA_hydrolase"/>
</dbReference>
<dbReference type="PANTHER" id="PTHR31793">
    <property type="entry name" value="4-HYDROXYBENZOYL-COA THIOESTERASE FAMILY MEMBER"/>
    <property type="match status" value="1"/>
</dbReference>
<protein>
    <recommendedName>
        <fullName evidence="2">1,4-dihydroxy-2-naphthoyl-CoA hydrolase</fullName>
        <shortName evidence="2">DHNA-CoA hydrolase</shortName>
        <ecNumber evidence="2">3.1.2.28</ecNumber>
    </recommendedName>
    <alternativeName>
        <fullName evidence="2">DHNA-CoA thioesterase</fullName>
    </alternativeName>
</protein>
<gene>
    <name evidence="3" type="ORF">QH73_0010765</name>
</gene>
<dbReference type="SUPFAM" id="SSF54637">
    <property type="entry name" value="Thioesterase/thiol ester dehydrase-isomerase"/>
    <property type="match status" value="1"/>
</dbReference>
<dbReference type="AlphaFoldDB" id="A0A9X5E571"/>
<dbReference type="Gene3D" id="3.10.129.10">
    <property type="entry name" value="Hotdog Thioesterase"/>
    <property type="match status" value="1"/>
</dbReference>
<accession>A0A9X5E571</accession>
<keyword evidence="4" id="KW-1185">Reference proteome</keyword>
<comment type="pathway">
    <text evidence="2">Cofactor biosynthesis; phylloquinone biosynthesis.</text>
</comment>
<dbReference type="GO" id="GO:0061522">
    <property type="term" value="F:1,4-dihydroxy-2-naphthoyl-CoA thioesterase activity"/>
    <property type="evidence" value="ECO:0007669"/>
    <property type="project" value="UniProtKB-EC"/>
</dbReference>
<dbReference type="CDD" id="cd00586">
    <property type="entry name" value="4HBT"/>
    <property type="match status" value="1"/>
</dbReference>
<dbReference type="RefSeq" id="WP_039716429.1">
    <property type="nucleotide sequence ID" value="NZ_JTJC03000002.1"/>
</dbReference>
<organism evidence="3 4">
    <name type="scientific">Scytonema millei VB511283</name>
    <dbReference type="NCBI Taxonomy" id="1245923"/>
    <lineage>
        <taxon>Bacteria</taxon>
        <taxon>Bacillati</taxon>
        <taxon>Cyanobacteriota</taxon>
        <taxon>Cyanophyceae</taxon>
        <taxon>Nostocales</taxon>
        <taxon>Scytonemataceae</taxon>
        <taxon>Scytonema</taxon>
    </lineage>
</organism>
<dbReference type="HAMAP" id="MF_02101">
    <property type="entry name" value="DHNA_CoA_hydrolase"/>
    <property type="match status" value="1"/>
</dbReference>
<sequence>MTFTYTRTIRFQDTDAAGVVYFASVLSICHEAYEESLAASGVNIQAFFGKSSVAIPIVHASADFFRPMFCGDKILIDLTPKYMGDDYFEVTYKIIDARDREVAKVLTEHVCIDPESRTRRQLTSEIVQWFQQWLD</sequence>
<dbReference type="PANTHER" id="PTHR31793:SF37">
    <property type="entry name" value="ACYL-COA THIOESTER HYDROLASE YBGC"/>
    <property type="match status" value="1"/>
</dbReference>
<dbReference type="EC" id="3.1.2.28" evidence="2"/>
<feature type="active site" evidence="2">
    <location>
        <position position="15"/>
    </location>
</feature>
<name>A0A9X5E571_9CYAN</name>
<comment type="pathway">
    <text evidence="2">Quinol/quinone metabolism; 1,4-dihydroxy-2-naphthoate biosynthesis; 1,4-dihydroxy-2-naphthoate from chorismate: step 7/7.</text>
</comment>
<proteinExistence type="inferred from homology"/>
<dbReference type="Pfam" id="PF13279">
    <property type="entry name" value="4HBT_2"/>
    <property type="match status" value="1"/>
</dbReference>